<proteinExistence type="predicted"/>
<evidence type="ECO:0000313" key="1">
    <source>
        <dbReference type="EMBL" id="GAI12606.1"/>
    </source>
</evidence>
<dbReference type="AlphaFoldDB" id="X1M3H2"/>
<gene>
    <name evidence="1" type="ORF">S06H3_23988</name>
</gene>
<sequence length="69" mass="7462">TVGVVSFDGEEADYVNTDVVHWSIDATDDVDVDNLLAGMSIECKVIYVAGDDPDGATNAVLRRVEIEYV</sequence>
<protein>
    <submittedName>
        <fullName evidence="1">Uncharacterized protein</fullName>
    </submittedName>
</protein>
<organism evidence="1">
    <name type="scientific">marine sediment metagenome</name>
    <dbReference type="NCBI Taxonomy" id="412755"/>
    <lineage>
        <taxon>unclassified sequences</taxon>
        <taxon>metagenomes</taxon>
        <taxon>ecological metagenomes</taxon>
    </lineage>
</organism>
<accession>X1M3H2</accession>
<dbReference type="EMBL" id="BARV01013189">
    <property type="protein sequence ID" value="GAI12606.1"/>
    <property type="molecule type" value="Genomic_DNA"/>
</dbReference>
<feature type="non-terminal residue" evidence="1">
    <location>
        <position position="1"/>
    </location>
</feature>
<name>X1M3H2_9ZZZZ</name>
<reference evidence="1" key="1">
    <citation type="journal article" date="2014" name="Front. Microbiol.">
        <title>High frequency of phylogenetically diverse reductive dehalogenase-homologous genes in deep subseafloor sedimentary metagenomes.</title>
        <authorList>
            <person name="Kawai M."/>
            <person name="Futagami T."/>
            <person name="Toyoda A."/>
            <person name="Takaki Y."/>
            <person name="Nishi S."/>
            <person name="Hori S."/>
            <person name="Arai W."/>
            <person name="Tsubouchi T."/>
            <person name="Morono Y."/>
            <person name="Uchiyama I."/>
            <person name="Ito T."/>
            <person name="Fujiyama A."/>
            <person name="Inagaki F."/>
            <person name="Takami H."/>
        </authorList>
    </citation>
    <scope>NUCLEOTIDE SEQUENCE</scope>
    <source>
        <strain evidence="1">Expedition CK06-06</strain>
    </source>
</reference>
<comment type="caution">
    <text evidence="1">The sequence shown here is derived from an EMBL/GenBank/DDBJ whole genome shotgun (WGS) entry which is preliminary data.</text>
</comment>